<reference evidence="2" key="2">
    <citation type="submission" date="2020-09" db="EMBL/GenBank/DDBJ databases">
        <authorList>
            <person name="Sun Q."/>
            <person name="Kim S."/>
        </authorList>
    </citation>
    <scope>NUCLEOTIDE SEQUENCE</scope>
    <source>
        <strain evidence="2">KCTC 23224</strain>
    </source>
</reference>
<keyword evidence="1" id="KW-0732">Signal</keyword>
<dbReference type="Gene3D" id="2.40.160.20">
    <property type="match status" value="1"/>
</dbReference>
<gene>
    <name evidence="2" type="ORF">GCM10008106_19390</name>
</gene>
<evidence type="ECO:0000256" key="1">
    <source>
        <dbReference type="SAM" id="SignalP"/>
    </source>
</evidence>
<evidence type="ECO:0000313" key="3">
    <source>
        <dbReference type="Proteomes" id="UP000642809"/>
    </source>
</evidence>
<feature type="chain" id="PRO_5035271181" description="Outer membrane protein beta-barrel domain-containing protein" evidence="1">
    <location>
        <begin position="22"/>
        <end position="198"/>
    </location>
</feature>
<dbReference type="SUPFAM" id="SSF56925">
    <property type="entry name" value="OMPA-like"/>
    <property type="match status" value="1"/>
</dbReference>
<protein>
    <recommendedName>
        <fullName evidence="4">Outer membrane protein beta-barrel domain-containing protein</fullName>
    </recommendedName>
</protein>
<dbReference type="InterPro" id="IPR011250">
    <property type="entry name" value="OMP/PagP_B-barrel"/>
</dbReference>
<organism evidence="2 3">
    <name type="scientific">Mongoliitalea lutea</name>
    <dbReference type="NCBI Taxonomy" id="849756"/>
    <lineage>
        <taxon>Bacteria</taxon>
        <taxon>Pseudomonadati</taxon>
        <taxon>Bacteroidota</taxon>
        <taxon>Cytophagia</taxon>
        <taxon>Cytophagales</taxon>
        <taxon>Cyclobacteriaceae</taxon>
        <taxon>Mongoliitalea</taxon>
    </lineage>
</organism>
<name>A0A8J3CXC7_9BACT</name>
<dbReference type="EMBL" id="BMYF01000010">
    <property type="protein sequence ID" value="GHB38237.1"/>
    <property type="molecule type" value="Genomic_DNA"/>
</dbReference>
<reference evidence="2" key="1">
    <citation type="journal article" date="2014" name="Int. J. Syst. Evol. Microbiol.">
        <title>Complete genome sequence of Corynebacterium casei LMG S-19264T (=DSM 44701T), isolated from a smear-ripened cheese.</title>
        <authorList>
            <consortium name="US DOE Joint Genome Institute (JGI-PGF)"/>
            <person name="Walter F."/>
            <person name="Albersmeier A."/>
            <person name="Kalinowski J."/>
            <person name="Ruckert C."/>
        </authorList>
    </citation>
    <scope>NUCLEOTIDE SEQUENCE</scope>
    <source>
        <strain evidence="2">KCTC 23224</strain>
    </source>
</reference>
<proteinExistence type="predicted"/>
<evidence type="ECO:0000313" key="2">
    <source>
        <dbReference type="EMBL" id="GHB38237.1"/>
    </source>
</evidence>
<dbReference type="Proteomes" id="UP000642809">
    <property type="component" value="Unassembled WGS sequence"/>
</dbReference>
<dbReference type="RefSeq" id="WP_189581425.1">
    <property type="nucleotide sequence ID" value="NZ_BMYF01000010.1"/>
</dbReference>
<accession>A0A8J3CXC7</accession>
<dbReference type="AlphaFoldDB" id="A0A8J3CXC7"/>
<evidence type="ECO:0008006" key="4">
    <source>
        <dbReference type="Google" id="ProtNLM"/>
    </source>
</evidence>
<comment type="caution">
    <text evidence="2">The sequence shown here is derived from an EMBL/GenBank/DDBJ whole genome shotgun (WGS) entry which is preliminary data.</text>
</comment>
<sequence>MKKIFVFAFVAFMMSSGALLAQEAGKFRVGLDLGPAIPQGGGLGFGFYLEPKFNLNDRMNIGIRYGGAATFRNIELNQSSSDVRAEVGGTGTLGLTFDYYFLTGSKFVPFVGGGIGYYGFANIEVDSSVIADDTILDTTMAIAPMIRGGFEFRKFRLSLDYNILPSSALVNLQNQQVGVVANSYLGFTLGFYVGGGKW</sequence>
<feature type="signal peptide" evidence="1">
    <location>
        <begin position="1"/>
        <end position="21"/>
    </location>
</feature>
<keyword evidence="3" id="KW-1185">Reference proteome</keyword>